<dbReference type="Proteomes" id="UP001150879">
    <property type="component" value="Unassembled WGS sequence"/>
</dbReference>
<keyword evidence="2" id="KW-0805">Transcription regulation</keyword>
<feature type="compositionally biased region" description="Basic and acidic residues" evidence="6">
    <location>
        <begin position="65"/>
        <end position="84"/>
    </location>
</feature>
<feature type="domain" description="Xylanolytic transcriptional activator regulatory" evidence="7">
    <location>
        <begin position="295"/>
        <end position="364"/>
    </location>
</feature>
<dbReference type="AlphaFoldDB" id="A0A9W9MYQ1"/>
<dbReference type="CDD" id="cd12148">
    <property type="entry name" value="fungal_TF_MHR"/>
    <property type="match status" value="1"/>
</dbReference>
<dbReference type="OrthoDB" id="3990906at2759"/>
<dbReference type="GO" id="GO:0006351">
    <property type="term" value="P:DNA-templated transcription"/>
    <property type="evidence" value="ECO:0007669"/>
    <property type="project" value="InterPro"/>
</dbReference>
<accession>A0A9W9MYQ1</accession>
<organism evidence="8 9">
    <name type="scientific">Penicillium cf. griseofulvum</name>
    <dbReference type="NCBI Taxonomy" id="2972120"/>
    <lineage>
        <taxon>Eukaryota</taxon>
        <taxon>Fungi</taxon>
        <taxon>Dikarya</taxon>
        <taxon>Ascomycota</taxon>
        <taxon>Pezizomycotina</taxon>
        <taxon>Eurotiomycetes</taxon>
        <taxon>Eurotiomycetidae</taxon>
        <taxon>Eurotiales</taxon>
        <taxon>Aspergillaceae</taxon>
        <taxon>Penicillium</taxon>
    </lineage>
</organism>
<dbReference type="CDD" id="cd00067">
    <property type="entry name" value="GAL4"/>
    <property type="match status" value="1"/>
</dbReference>
<evidence type="ECO:0000256" key="1">
    <source>
        <dbReference type="ARBA" id="ARBA00022833"/>
    </source>
</evidence>
<evidence type="ECO:0000256" key="4">
    <source>
        <dbReference type="ARBA" id="ARBA00023163"/>
    </source>
</evidence>
<name>A0A9W9MYQ1_9EURO</name>
<evidence type="ECO:0000256" key="5">
    <source>
        <dbReference type="ARBA" id="ARBA00023242"/>
    </source>
</evidence>
<dbReference type="InterPro" id="IPR001138">
    <property type="entry name" value="Zn2Cys6_DnaBD"/>
</dbReference>
<keyword evidence="3" id="KW-0238">DNA-binding</keyword>
<keyword evidence="1" id="KW-0862">Zinc</keyword>
<dbReference type="GO" id="GO:0000981">
    <property type="term" value="F:DNA-binding transcription factor activity, RNA polymerase II-specific"/>
    <property type="evidence" value="ECO:0007669"/>
    <property type="project" value="InterPro"/>
</dbReference>
<comment type="caution">
    <text evidence="8">The sequence shown here is derived from an EMBL/GenBank/DDBJ whole genome shotgun (WGS) entry which is preliminary data.</text>
</comment>
<evidence type="ECO:0000259" key="7">
    <source>
        <dbReference type="SMART" id="SM00906"/>
    </source>
</evidence>
<evidence type="ECO:0000313" key="9">
    <source>
        <dbReference type="Proteomes" id="UP001150879"/>
    </source>
</evidence>
<dbReference type="InterPro" id="IPR007219">
    <property type="entry name" value="XnlR_reg_dom"/>
</dbReference>
<dbReference type="PANTHER" id="PTHR47171">
    <property type="entry name" value="FARA-RELATED"/>
    <property type="match status" value="1"/>
</dbReference>
<feature type="region of interest" description="Disordered" evidence="6">
    <location>
        <begin position="598"/>
        <end position="617"/>
    </location>
</feature>
<protein>
    <submittedName>
        <fullName evidence="8">Transcription factor</fullName>
    </submittedName>
</protein>
<feature type="compositionally biased region" description="Polar residues" evidence="6">
    <location>
        <begin position="47"/>
        <end position="64"/>
    </location>
</feature>
<evidence type="ECO:0000313" key="8">
    <source>
        <dbReference type="EMBL" id="KAJ5209986.1"/>
    </source>
</evidence>
<dbReference type="EMBL" id="JAPQKP010000001">
    <property type="protein sequence ID" value="KAJ5209986.1"/>
    <property type="molecule type" value="Genomic_DNA"/>
</dbReference>
<dbReference type="SMART" id="SM00906">
    <property type="entry name" value="Fungal_trans"/>
    <property type="match status" value="1"/>
</dbReference>
<keyword evidence="4" id="KW-0804">Transcription</keyword>
<reference evidence="8" key="1">
    <citation type="submission" date="2022-11" db="EMBL/GenBank/DDBJ databases">
        <authorList>
            <person name="Petersen C."/>
        </authorList>
    </citation>
    <scope>NUCLEOTIDE SEQUENCE</scope>
    <source>
        <strain evidence="8">IBT 16849</strain>
    </source>
</reference>
<dbReference type="PANTHER" id="PTHR47171:SF6">
    <property type="entry name" value="SPECIFIC TRANSCRIPTION FACTOR, PUTATIVE (AFU_ORTHOLOGUE AFUA_2G06130)-RELATED"/>
    <property type="match status" value="1"/>
</dbReference>
<evidence type="ECO:0000256" key="2">
    <source>
        <dbReference type="ARBA" id="ARBA00023015"/>
    </source>
</evidence>
<feature type="region of interest" description="Disordered" evidence="6">
    <location>
        <begin position="45"/>
        <end position="87"/>
    </location>
</feature>
<dbReference type="Pfam" id="PF04082">
    <property type="entry name" value="Fungal_trans"/>
    <property type="match status" value="1"/>
</dbReference>
<proteinExistence type="predicted"/>
<keyword evidence="9" id="KW-1185">Reference proteome</keyword>
<gene>
    <name evidence="8" type="ORF">N7472_000125</name>
</gene>
<dbReference type="GO" id="GO:0003677">
    <property type="term" value="F:DNA binding"/>
    <property type="evidence" value="ECO:0007669"/>
    <property type="project" value="UniProtKB-KW"/>
</dbReference>
<evidence type="ECO:0000256" key="6">
    <source>
        <dbReference type="SAM" id="MobiDB-lite"/>
    </source>
</evidence>
<reference evidence="8" key="2">
    <citation type="journal article" date="2023" name="IMA Fungus">
        <title>Comparative genomic study of the Penicillium genus elucidates a diverse pangenome and 15 lateral gene transfer events.</title>
        <authorList>
            <person name="Petersen C."/>
            <person name="Sorensen T."/>
            <person name="Nielsen M.R."/>
            <person name="Sondergaard T.E."/>
            <person name="Sorensen J.L."/>
            <person name="Fitzpatrick D.A."/>
            <person name="Frisvad J.C."/>
            <person name="Nielsen K.L."/>
        </authorList>
    </citation>
    <scope>NUCLEOTIDE SEQUENCE</scope>
    <source>
        <strain evidence="8">IBT 16849</strain>
    </source>
</reference>
<dbReference type="GO" id="GO:0008270">
    <property type="term" value="F:zinc ion binding"/>
    <property type="evidence" value="ECO:0007669"/>
    <property type="project" value="InterPro"/>
</dbReference>
<sequence length="668" mass="74322">MELTFLISRNGENATRGHARRACNSCRQKKKRCYHLTPLKQLADGASSPSIFDVTSSQSPASQISRRDPAARDRSASPRGDRSSRSSLQNLMEQGAESFISPDAATPVEIDQESRRFACDSNPIATLIEQNESRLQKGQSQKGDVGAWLSAEGTLIDQGETPSSSSQTTPVTYVHPDWLPSKDCQPALIDIYFRRIHPLLPLLDEEKVKSQYRAGSLHPRLLQVICLVGAKDRGAAPFLCLGLHSKPLPLEKFSNIIYTDAMQSISRKAEKKVLAIQILALLSLHEWGSTGSEDCSLNLTQAIHHAQTMGLHLLRPDQHAGTSSRGLFWCLWSLDRWNAAMNGRPLMIHDGDRCQGVDDVVSTFQSPFRVWLRVTDKLGEVIHLYRPIMKGVDQSEVDLPSFEDIVEHCEAWDMSPDLLESLELVYHSVIILSTHSSGLQGRSRPRESKIRQGHSILTIASLSCNQDIRNFLPFPMIGYTISLVFSVTYKQLRESKLPSARYTAISQIRLFHQCLEKMGTTWWSAAVMARLGQRVLNNIHPTIDQERSTGPEINITRLNSLHDSSQIASQPPVSADNMSSHSGIDIAQVARQINAGSQTTHPLADRLGSDEPSNDEVPTSPFLTATEIEDFDTFFGNFLDVGFPNCSNDQLLLDLDMPEFEFGDCLAR</sequence>
<evidence type="ECO:0000256" key="3">
    <source>
        <dbReference type="ARBA" id="ARBA00023125"/>
    </source>
</evidence>
<dbReference type="InterPro" id="IPR052073">
    <property type="entry name" value="Amide_Lactam_Regulators"/>
</dbReference>
<keyword evidence="5" id="KW-0539">Nucleus</keyword>